<dbReference type="Gene3D" id="3.40.1190.20">
    <property type="match status" value="1"/>
</dbReference>
<dbReference type="InterPro" id="IPR029056">
    <property type="entry name" value="Ribokinase-like"/>
</dbReference>
<evidence type="ECO:0000313" key="9">
    <source>
        <dbReference type="Proteomes" id="UP000464378"/>
    </source>
</evidence>
<keyword evidence="2 6" id="KW-0067">ATP-binding</keyword>
<reference evidence="8" key="1">
    <citation type="submission" date="2019-04" db="EMBL/GenBank/DDBJ databases">
        <authorList>
            <consortium name="Science for Life Laboratories"/>
        </authorList>
    </citation>
    <scope>NUCLEOTIDE SEQUENCE</scope>
    <source>
        <strain evidence="8">MBLW1</strain>
    </source>
</reference>
<feature type="binding site" evidence="6">
    <location>
        <position position="114"/>
    </location>
    <ligand>
        <name>(6S)-NADPHX</name>
        <dbReference type="ChEBI" id="CHEBI:64076"/>
    </ligand>
</feature>
<keyword evidence="1 6" id="KW-0547">Nucleotide-binding</keyword>
<evidence type="ECO:0000256" key="2">
    <source>
        <dbReference type="ARBA" id="ARBA00022840"/>
    </source>
</evidence>
<feature type="binding site" evidence="6">
    <location>
        <position position="231"/>
    </location>
    <ligand>
        <name>AMP</name>
        <dbReference type="ChEBI" id="CHEBI:456215"/>
    </ligand>
</feature>
<dbReference type="GO" id="GO:0052855">
    <property type="term" value="F:ADP-dependent NAD(P)H-hydrate dehydratase activity"/>
    <property type="evidence" value="ECO:0007669"/>
    <property type="project" value="UniProtKB-UniRule"/>
</dbReference>
<evidence type="ECO:0000256" key="4">
    <source>
        <dbReference type="ARBA" id="ARBA00023027"/>
    </source>
</evidence>
<keyword evidence="4 6" id="KW-0520">NAD</keyword>
<proteinExistence type="inferred from homology"/>
<gene>
    <name evidence="6" type="primary">nnrD</name>
    <name evidence="8" type="ORF">GMBLW1_07100</name>
</gene>
<comment type="subunit">
    <text evidence="6">Homotetramer.</text>
</comment>
<evidence type="ECO:0000256" key="5">
    <source>
        <dbReference type="ARBA" id="ARBA00023239"/>
    </source>
</evidence>
<comment type="catalytic activity">
    <reaction evidence="6">
        <text>(6S)-NADPHX + ADP = AMP + phosphate + NADPH + H(+)</text>
        <dbReference type="Rhea" id="RHEA:32235"/>
        <dbReference type="ChEBI" id="CHEBI:15378"/>
        <dbReference type="ChEBI" id="CHEBI:43474"/>
        <dbReference type="ChEBI" id="CHEBI:57783"/>
        <dbReference type="ChEBI" id="CHEBI:64076"/>
        <dbReference type="ChEBI" id="CHEBI:456215"/>
        <dbReference type="ChEBI" id="CHEBI:456216"/>
        <dbReference type="EC" id="4.2.1.136"/>
    </reaction>
</comment>
<dbReference type="SUPFAM" id="SSF53613">
    <property type="entry name" value="Ribokinase-like"/>
    <property type="match status" value="1"/>
</dbReference>
<organism evidence="8">
    <name type="scientific">Tuwongella immobilis</name>
    <dbReference type="NCBI Taxonomy" id="692036"/>
    <lineage>
        <taxon>Bacteria</taxon>
        <taxon>Pseudomonadati</taxon>
        <taxon>Planctomycetota</taxon>
        <taxon>Planctomycetia</taxon>
        <taxon>Gemmatales</taxon>
        <taxon>Gemmataceae</taxon>
        <taxon>Tuwongella</taxon>
    </lineage>
</organism>
<name>A0A6C2YNP8_9BACT</name>
<dbReference type="GO" id="GO:0052856">
    <property type="term" value="F:NAD(P)HX epimerase activity"/>
    <property type="evidence" value="ECO:0007669"/>
    <property type="project" value="TreeGrafter"/>
</dbReference>
<dbReference type="PANTHER" id="PTHR12592">
    <property type="entry name" value="ATP-DEPENDENT (S)-NAD(P)H-HYDRATE DEHYDRATASE FAMILY MEMBER"/>
    <property type="match status" value="1"/>
</dbReference>
<dbReference type="HAMAP" id="MF_01965">
    <property type="entry name" value="NADHX_dehydratase"/>
    <property type="match status" value="1"/>
</dbReference>
<evidence type="ECO:0000256" key="6">
    <source>
        <dbReference type="HAMAP-Rule" id="MF_01965"/>
    </source>
</evidence>
<keyword evidence="5 6" id="KW-0456">Lyase</keyword>
<dbReference type="InterPro" id="IPR017953">
    <property type="entry name" value="Carbohydrate_kinase_pred_CS"/>
</dbReference>
<comment type="function">
    <text evidence="6">Catalyzes the dehydration of the S-form of NAD(P)HX at the expense of ADP, which is converted to AMP. Together with NAD(P)HX epimerase, which catalyzes the epimerization of the S- and R-forms, the enzyme allows the repair of both epimers of NAD(P)HX, a damaged form of NAD(P)H that is a result of enzymatic or heat-dependent hydration.</text>
</comment>
<comment type="similarity">
    <text evidence="6">Belongs to the NnrD/CARKD family.</text>
</comment>
<dbReference type="InParanoid" id="A0A6C2YNP8"/>
<dbReference type="Pfam" id="PF01256">
    <property type="entry name" value="Carb_kinase"/>
    <property type="match status" value="1"/>
</dbReference>
<dbReference type="NCBIfam" id="TIGR00196">
    <property type="entry name" value="yjeF_cterm"/>
    <property type="match status" value="1"/>
</dbReference>
<feature type="binding site" evidence="6">
    <location>
        <position position="166"/>
    </location>
    <ligand>
        <name>(6S)-NADPHX</name>
        <dbReference type="ChEBI" id="CHEBI:64076"/>
    </ligand>
</feature>
<comment type="cofactor">
    <cofactor evidence="6">
        <name>Mg(2+)</name>
        <dbReference type="ChEBI" id="CHEBI:18420"/>
    </cofactor>
</comment>
<keyword evidence="8" id="KW-0418">Kinase</keyword>
<dbReference type="GO" id="GO:0016301">
    <property type="term" value="F:kinase activity"/>
    <property type="evidence" value="ECO:0007669"/>
    <property type="project" value="UniProtKB-KW"/>
</dbReference>
<keyword evidence="9" id="KW-1185">Reference proteome</keyword>
<protein>
    <recommendedName>
        <fullName evidence="6">ADP-dependent (S)-NAD(P)H-hydrate dehydratase</fullName>
        <ecNumber evidence="6">4.2.1.136</ecNumber>
    </recommendedName>
    <alternativeName>
        <fullName evidence="6">ADP-dependent NAD(P)HX dehydratase</fullName>
    </alternativeName>
</protein>
<dbReference type="EMBL" id="LR586016">
    <property type="protein sequence ID" value="VIP03250.1"/>
    <property type="molecule type" value="Genomic_DNA"/>
</dbReference>
<evidence type="ECO:0000259" key="7">
    <source>
        <dbReference type="PROSITE" id="PS51383"/>
    </source>
</evidence>
<dbReference type="PROSITE" id="PS51383">
    <property type="entry name" value="YJEF_C_3"/>
    <property type="match status" value="1"/>
</dbReference>
<evidence type="ECO:0000256" key="3">
    <source>
        <dbReference type="ARBA" id="ARBA00022857"/>
    </source>
</evidence>
<dbReference type="EC" id="4.2.1.136" evidence="6"/>
<accession>A0A6C2YNP8</accession>
<dbReference type="RefSeq" id="WP_162658335.1">
    <property type="nucleotide sequence ID" value="NZ_LR593887.1"/>
</dbReference>
<keyword evidence="3 6" id="KW-0521">NADP</keyword>
<dbReference type="PROSITE" id="PS01050">
    <property type="entry name" value="YJEF_C_2"/>
    <property type="match status" value="1"/>
</dbReference>
<dbReference type="PANTHER" id="PTHR12592:SF0">
    <property type="entry name" value="ATP-DEPENDENT (S)-NAD(P)H-HYDRATE DEHYDRATASE"/>
    <property type="match status" value="1"/>
</dbReference>
<dbReference type="Proteomes" id="UP000464378">
    <property type="component" value="Chromosome"/>
</dbReference>
<dbReference type="KEGG" id="tim:GMBLW1_07100"/>
<dbReference type="FunCoup" id="A0A6C2YNP8">
    <property type="interactions" value="251"/>
</dbReference>
<dbReference type="GO" id="GO:0046496">
    <property type="term" value="P:nicotinamide nucleotide metabolic process"/>
    <property type="evidence" value="ECO:0007669"/>
    <property type="project" value="UniProtKB-UniRule"/>
</dbReference>
<feature type="binding site" evidence="6">
    <location>
        <position position="232"/>
    </location>
    <ligand>
        <name>(6S)-NADPHX</name>
        <dbReference type="ChEBI" id="CHEBI:64076"/>
    </ligand>
</feature>
<evidence type="ECO:0000256" key="1">
    <source>
        <dbReference type="ARBA" id="ARBA00022741"/>
    </source>
</evidence>
<dbReference type="InterPro" id="IPR000631">
    <property type="entry name" value="CARKD"/>
</dbReference>
<dbReference type="GO" id="GO:0110051">
    <property type="term" value="P:metabolite repair"/>
    <property type="evidence" value="ECO:0007669"/>
    <property type="project" value="TreeGrafter"/>
</dbReference>
<keyword evidence="8" id="KW-0808">Transferase</keyword>
<dbReference type="CDD" id="cd01171">
    <property type="entry name" value="YXKO-related"/>
    <property type="match status" value="1"/>
</dbReference>
<evidence type="ECO:0000313" key="8">
    <source>
        <dbReference type="EMBL" id="VIP03250.1"/>
    </source>
</evidence>
<sequence length="299" mass="31672">MSLSNLRFTIEMLPPIPARPRNAHKGDFGRVLIVAGSRGMSGAAILSGIACIRSGAGLVTIATPRETQPIVATGFPCYMTLPLPQDEFGCMAATAWAVLQPHLQNCDILAIGPGLGRTASVQSILERIVREFAGRVIWDADALFGLAKISPEPLQQHSGEWILSPHSGEAGRLLQCDAATIEADRVAAIEQLVERYRATIILKGHRTLVADSTRLYENLTGNPGMATGGCGDVLTGILAGLWPVLGDPWSTASHAVAVHGRAGDLAAESLGEISLSASDLLDTLPTAFRERCAIRNDQP</sequence>
<feature type="binding site" evidence="6">
    <location>
        <position position="43"/>
    </location>
    <ligand>
        <name>(6S)-NADPHX</name>
        <dbReference type="ChEBI" id="CHEBI:64076"/>
    </ligand>
</feature>
<feature type="domain" description="YjeF C-terminal" evidence="7">
    <location>
        <begin position="8"/>
        <end position="291"/>
    </location>
</feature>
<feature type="binding site" evidence="6">
    <location>
        <begin position="203"/>
        <end position="207"/>
    </location>
    <ligand>
        <name>AMP</name>
        <dbReference type="ChEBI" id="CHEBI:456215"/>
    </ligand>
</feature>
<dbReference type="EMBL" id="LR593887">
    <property type="protein sequence ID" value="VTS03837.1"/>
    <property type="molecule type" value="Genomic_DNA"/>
</dbReference>
<dbReference type="AlphaFoldDB" id="A0A6C2YNP8"/>
<comment type="catalytic activity">
    <reaction evidence="6">
        <text>(6S)-NADHX + ADP = AMP + phosphate + NADH + H(+)</text>
        <dbReference type="Rhea" id="RHEA:32223"/>
        <dbReference type="ChEBI" id="CHEBI:15378"/>
        <dbReference type="ChEBI" id="CHEBI:43474"/>
        <dbReference type="ChEBI" id="CHEBI:57945"/>
        <dbReference type="ChEBI" id="CHEBI:64074"/>
        <dbReference type="ChEBI" id="CHEBI:456215"/>
        <dbReference type="ChEBI" id="CHEBI:456216"/>
        <dbReference type="EC" id="4.2.1.136"/>
    </reaction>
</comment>
<dbReference type="GO" id="GO:0005524">
    <property type="term" value="F:ATP binding"/>
    <property type="evidence" value="ECO:0007669"/>
    <property type="project" value="UniProtKB-KW"/>
</dbReference>